<sequence>MEWKGDEVRLSQLCQLLQSASSPDNNIQQQVMQTLNQFSQMTDFNMYLVTVFAKMTNQEEVVRQRAGLLLKTNLSQAAPGTLQPAVTDYVQALSLLAVRDTNKVIRHTAGTVITTIVLKNGIAPSMQVLDNLAQCLSDSSPDTVEAGLRNGSFRECLSSPAIFGKFVTEKWQLHPEQELLITFRDADNDECIFNETNFQDSLTSTSEKKIWFTVHLPWADRFKFRPWKPLEPSQTEPGSLGRDLWKVAILGAASAMESDGVYTTRHEVSHRRVARQGAQQKWALAEALCADLQRESSSEQRFRPPRPERRPCQRFQSASGCPFGDECTHLHLSADGVTDERDRKVGKGSISLLIQTLKTGGFRSDPTDNPAEADLLLANAFPSPPLLSKLRPGCTVNHFPGEHELCAKDRLAKLLRGLFLIPDTFILPEESEALKKAVASRGPELRWIVKPCQLGEGRHIRVLPGLDGIMASGILGQRCVVSEYIADPLLVDMRKIDLRVYVLVTKLAPVLEAFIFREGLVRFCGEAYDLSETGLQKLGAHISNNAVQTKTTRHASAKNWKLQELWDWLDANTDIKSSVVWQRILRVVHESLRAWRPLALASSRRIQGLDSIRCYSLLAFDLLVDSCGAVWLLEVNPKPALHAQSPSLKAIFPVHFSVKAGLLADLFSLVGLPESNGGSPPCIAQGDKLGFQSLNCSAPISAALSALPLYWSLLTEMLGSHDASVKSFAAAGPCWREAHCRTLRVEMQRLELRQVCLPVKLRVNLRMDAVLLRECPSASVSWAHEGVPGLVEADPASPGCTPCARDGCMFYKTWHQTHCCDACVSHGTHGPRCEKKANPSAQAAADAKKEEAIARSEDAYKFLQDFAPAPGGAAGRKLIVVCLHGITQNCDGFESHSKPLWSQCNDVADFFFPSGPHLIDENHSFCKKQNMKPGPNSRTRTLDGNGDRSKGRDDFTTYLTEFIEKEVPGPVDVLLGYSQGGFTIHQLWQSPRLSQKLHEVIILMSGGDSRRSPPKKLRLGYLVPLGVMRQHLSINMKPNLKRLPEVRQFFYWISQLTCPGNRIDKAFDFKTLPHPAEWTQDFNTDGNLLRLKLGLGACARVHTSELKRQHVLDTHSARVVAGLVKGHWLSLVVPLPASFPTTAPKHLWPSKMAWMEIEKAAGKENGLLERIKLAHESKMLQDEARAKIESSPAKSLVKRRRTREDAGEEEEKEEKQGGPSSSSGRVCPGDACPGCVREGRENIFGSYPKSLGKEDLFAVAAMIQRSAYASAAVIVAAVATVVGIAGKFTGEGEVEIYLDAGEQGFAEDLGEDPPDWEAPEGPEDEDVPALGDASSAAGTAEEAMATPIVLDEDVEEGSEFKPGAAIMIAGLKSAAAANLNNQVAMVLRFVKEKRRYEVALHKSGEVKAVQPVNLVALSLLDEVVLWRDRLSQPKVTATDARRALQRLEELQINGEVLARTVVGKVVNEASKKFAEQPDITSIARQLVARWRAIFQHEKAQAAAEKLRSSGSPGAPQSDSPGPAVATIDSSRCMARIYNEGLGGQCSRKRDHPKFLCGSHQTMMDTKGRLTHGWIDGAVPEAKATEISLLAAPVAAAASVNHRSRDGSASEPAAASGDPLKLLEAMRNAPSDRTRMGALLGLERLPREKLTQFVSAGGLAVLERWIRAYGETRFACLTLLQKLPVTGQDLLQSRIAAAVELAEQTDKQADNRQKAAAVIDRWIADSLHPKRKAQVLRQAESLAPAVAKVIVPPPPAVPEVVVGKRAAAAAAGPEVKRPRLTE</sequence>
<feature type="compositionally biased region" description="Acidic residues" evidence="6">
    <location>
        <begin position="1308"/>
        <end position="1327"/>
    </location>
</feature>
<dbReference type="GO" id="GO:0015631">
    <property type="term" value="F:tubulin binding"/>
    <property type="evidence" value="ECO:0007669"/>
    <property type="project" value="TreeGrafter"/>
</dbReference>
<keyword evidence="4" id="KW-0539">Nucleus</keyword>
<feature type="domain" description="TFIIS N-terminal" evidence="8">
    <location>
        <begin position="1421"/>
        <end position="1497"/>
    </location>
</feature>
<dbReference type="PANTHER" id="PTHR12241">
    <property type="entry name" value="TUBULIN POLYGLUTAMYLASE"/>
    <property type="match status" value="1"/>
</dbReference>
<evidence type="ECO:0000259" key="8">
    <source>
        <dbReference type="PROSITE" id="PS51319"/>
    </source>
</evidence>
<dbReference type="InterPro" id="IPR035441">
    <property type="entry name" value="TFIIS/LEDGF_dom_sf"/>
</dbReference>
<evidence type="ECO:0000256" key="4">
    <source>
        <dbReference type="PROSITE-ProRule" id="PRU00649"/>
    </source>
</evidence>
<dbReference type="InterPro" id="IPR016024">
    <property type="entry name" value="ARM-type_fold"/>
</dbReference>
<accession>A0A813FBA7</accession>
<feature type="compositionally biased region" description="Polar residues" evidence="6">
    <location>
        <begin position="1508"/>
        <end position="1519"/>
    </location>
</feature>
<dbReference type="InterPro" id="IPR004344">
    <property type="entry name" value="TTL/TTLL_fam"/>
</dbReference>
<feature type="domain" description="C3H1-type" evidence="7">
    <location>
        <begin position="306"/>
        <end position="334"/>
    </location>
</feature>
<comment type="caution">
    <text evidence="9">The sequence shown here is derived from an EMBL/GenBank/DDBJ whole genome shotgun (WGS) entry which is preliminary data.</text>
</comment>
<reference evidence="9" key="1">
    <citation type="submission" date="2021-02" db="EMBL/GenBank/DDBJ databases">
        <authorList>
            <person name="Dougan E. K."/>
            <person name="Rhodes N."/>
            <person name="Thang M."/>
            <person name="Chan C."/>
        </authorList>
    </citation>
    <scope>NUCLEOTIDE SEQUENCE</scope>
</reference>
<gene>
    <name evidence="9" type="ORF">PGLA1383_LOCUS26952</name>
</gene>
<evidence type="ECO:0000313" key="9">
    <source>
        <dbReference type="EMBL" id="CAE8609125.1"/>
    </source>
</evidence>
<evidence type="ECO:0000256" key="5">
    <source>
        <dbReference type="PROSITE-ProRule" id="PRU00723"/>
    </source>
</evidence>
<keyword evidence="5" id="KW-0862">Zinc</keyword>
<keyword evidence="5" id="KW-0863">Zinc-finger</keyword>
<dbReference type="PROSITE" id="PS51319">
    <property type="entry name" value="TFIIS_N"/>
    <property type="match status" value="1"/>
</dbReference>
<dbReference type="PROSITE" id="PS50103">
    <property type="entry name" value="ZF_C3H1"/>
    <property type="match status" value="1"/>
</dbReference>
<dbReference type="SUPFAM" id="SSF48371">
    <property type="entry name" value="ARM repeat"/>
    <property type="match status" value="1"/>
</dbReference>
<dbReference type="Proteomes" id="UP000654075">
    <property type="component" value="Unassembled WGS sequence"/>
</dbReference>
<keyword evidence="1" id="KW-0436">Ligase</keyword>
<evidence type="ECO:0000259" key="7">
    <source>
        <dbReference type="PROSITE" id="PS50103"/>
    </source>
</evidence>
<dbReference type="Gene3D" id="1.20.930.10">
    <property type="entry name" value="Conserved domain common to transcription factors TFIIS, elongin A, CRSP70"/>
    <property type="match status" value="1"/>
</dbReference>
<dbReference type="SUPFAM" id="SSF56059">
    <property type="entry name" value="Glutathione synthetase ATP-binding domain-like"/>
    <property type="match status" value="1"/>
</dbReference>
<proteinExistence type="predicted"/>
<dbReference type="Gene3D" id="3.40.50.1820">
    <property type="entry name" value="alpha/beta hydrolase"/>
    <property type="match status" value="1"/>
</dbReference>
<dbReference type="GO" id="GO:0000226">
    <property type="term" value="P:microtubule cytoskeleton organization"/>
    <property type="evidence" value="ECO:0007669"/>
    <property type="project" value="TreeGrafter"/>
</dbReference>
<dbReference type="InterPro" id="IPR017923">
    <property type="entry name" value="TFIIS_N"/>
</dbReference>
<feature type="region of interest" description="Disordered" evidence="6">
    <location>
        <begin position="1182"/>
        <end position="1228"/>
    </location>
</feature>
<dbReference type="OrthoDB" id="310506at2759"/>
<dbReference type="PROSITE" id="PS51221">
    <property type="entry name" value="TTL"/>
    <property type="match status" value="1"/>
</dbReference>
<dbReference type="GO" id="GO:0070740">
    <property type="term" value="F:tubulin-glutamic acid ligase activity"/>
    <property type="evidence" value="ECO:0007669"/>
    <property type="project" value="TreeGrafter"/>
</dbReference>
<comment type="subcellular location">
    <subcellularLocation>
        <location evidence="4">Nucleus</location>
    </subcellularLocation>
</comment>
<feature type="region of interest" description="Disordered" evidence="6">
    <location>
        <begin position="295"/>
        <end position="315"/>
    </location>
</feature>
<dbReference type="GO" id="GO:0008270">
    <property type="term" value="F:zinc ion binding"/>
    <property type="evidence" value="ECO:0007669"/>
    <property type="project" value="UniProtKB-KW"/>
</dbReference>
<dbReference type="GO" id="GO:0005634">
    <property type="term" value="C:nucleus"/>
    <property type="evidence" value="ECO:0007669"/>
    <property type="project" value="UniProtKB-SubCell"/>
</dbReference>
<dbReference type="GO" id="GO:0036064">
    <property type="term" value="C:ciliary basal body"/>
    <property type="evidence" value="ECO:0007669"/>
    <property type="project" value="TreeGrafter"/>
</dbReference>
<keyword evidence="3" id="KW-0067">ATP-binding</keyword>
<dbReference type="InterPro" id="IPR000571">
    <property type="entry name" value="Znf_CCCH"/>
</dbReference>
<dbReference type="InterPro" id="IPR011989">
    <property type="entry name" value="ARM-like"/>
</dbReference>
<evidence type="ECO:0000256" key="1">
    <source>
        <dbReference type="ARBA" id="ARBA00022598"/>
    </source>
</evidence>
<feature type="zinc finger region" description="C3H1-type" evidence="5">
    <location>
        <begin position="306"/>
        <end position="334"/>
    </location>
</feature>
<keyword evidence="5" id="KW-0479">Metal-binding</keyword>
<dbReference type="Gene3D" id="3.30.470.20">
    <property type="entry name" value="ATP-grasp fold, B domain"/>
    <property type="match status" value="1"/>
</dbReference>
<evidence type="ECO:0000256" key="2">
    <source>
        <dbReference type="ARBA" id="ARBA00022741"/>
    </source>
</evidence>
<keyword evidence="10" id="KW-1185">Reference proteome</keyword>
<evidence type="ECO:0000256" key="3">
    <source>
        <dbReference type="ARBA" id="ARBA00022840"/>
    </source>
</evidence>
<organism evidence="9 10">
    <name type="scientific">Polarella glacialis</name>
    <name type="common">Dinoflagellate</name>
    <dbReference type="NCBI Taxonomy" id="89957"/>
    <lineage>
        <taxon>Eukaryota</taxon>
        <taxon>Sar</taxon>
        <taxon>Alveolata</taxon>
        <taxon>Dinophyceae</taxon>
        <taxon>Suessiales</taxon>
        <taxon>Suessiaceae</taxon>
        <taxon>Polarella</taxon>
    </lineage>
</organism>
<keyword evidence="2" id="KW-0547">Nucleotide-binding</keyword>
<evidence type="ECO:0000313" key="10">
    <source>
        <dbReference type="Proteomes" id="UP000654075"/>
    </source>
</evidence>
<dbReference type="EMBL" id="CAJNNV010024243">
    <property type="protein sequence ID" value="CAE8609125.1"/>
    <property type="molecule type" value="Genomic_DNA"/>
</dbReference>
<protein>
    <submittedName>
        <fullName evidence="9">Uncharacterized protein</fullName>
    </submittedName>
</protein>
<feature type="region of interest" description="Disordered" evidence="6">
    <location>
        <begin position="1501"/>
        <end position="1525"/>
    </location>
</feature>
<dbReference type="SUPFAM" id="SSF47676">
    <property type="entry name" value="Conserved domain common to transcription factors TFIIS, elongin A, CRSP70"/>
    <property type="match status" value="1"/>
</dbReference>
<evidence type="ECO:0000256" key="6">
    <source>
        <dbReference type="SAM" id="MobiDB-lite"/>
    </source>
</evidence>
<dbReference type="Pfam" id="PF03959">
    <property type="entry name" value="FSH1"/>
    <property type="match status" value="1"/>
</dbReference>
<feature type="region of interest" description="Disordered" evidence="6">
    <location>
        <begin position="928"/>
        <end position="950"/>
    </location>
</feature>
<dbReference type="InterPro" id="IPR029058">
    <property type="entry name" value="AB_hydrolase_fold"/>
</dbReference>
<dbReference type="Pfam" id="PF03133">
    <property type="entry name" value="TTL"/>
    <property type="match status" value="1"/>
</dbReference>
<feature type="region of interest" description="Disordered" evidence="6">
    <location>
        <begin position="1305"/>
        <end position="1329"/>
    </location>
</feature>
<feature type="compositionally biased region" description="Basic and acidic residues" evidence="6">
    <location>
        <begin position="295"/>
        <end position="311"/>
    </location>
</feature>
<feature type="non-terminal residue" evidence="9">
    <location>
        <position position="1"/>
    </location>
</feature>
<dbReference type="Pfam" id="PF08711">
    <property type="entry name" value="Med26"/>
    <property type="match status" value="1"/>
</dbReference>
<dbReference type="InterPro" id="IPR005645">
    <property type="entry name" value="FSH-like_dom"/>
</dbReference>
<dbReference type="Gene3D" id="1.25.10.10">
    <property type="entry name" value="Leucine-rich Repeat Variant"/>
    <property type="match status" value="1"/>
</dbReference>
<name>A0A813FBA7_POLGL</name>
<dbReference type="GO" id="GO:0005524">
    <property type="term" value="F:ATP binding"/>
    <property type="evidence" value="ECO:0007669"/>
    <property type="project" value="UniProtKB-KW"/>
</dbReference>
<dbReference type="PANTHER" id="PTHR12241:SF162">
    <property type="entry name" value="TUBULIN MONOGLUTAMYLASE TTLL4"/>
    <property type="match status" value="1"/>
</dbReference>